<dbReference type="InterPro" id="IPR050766">
    <property type="entry name" value="Bact_Lucif_Oxidored"/>
</dbReference>
<evidence type="ECO:0000313" key="5">
    <source>
        <dbReference type="Proteomes" id="UP000317638"/>
    </source>
</evidence>
<dbReference type="CDD" id="cd00347">
    <property type="entry name" value="Flavin_utilizing_monoxygenases"/>
    <property type="match status" value="1"/>
</dbReference>
<dbReference type="InterPro" id="IPR011251">
    <property type="entry name" value="Luciferase-like_dom"/>
</dbReference>
<dbReference type="GO" id="GO:0004497">
    <property type="term" value="F:monooxygenase activity"/>
    <property type="evidence" value="ECO:0007669"/>
    <property type="project" value="UniProtKB-KW"/>
</dbReference>
<reference evidence="4 5" key="1">
    <citation type="submission" date="2019-07" db="EMBL/GenBank/DDBJ databases">
        <authorList>
            <person name="Zhou L.-Y."/>
        </authorList>
    </citation>
    <scope>NUCLEOTIDE SEQUENCE [LARGE SCALE GENOMIC DNA]</scope>
    <source>
        <strain evidence="4 5">YIM 101269</strain>
    </source>
</reference>
<sequence>MALSTERHTDHLEFGLHTFGDITNGPDGERLPHPQVLRNLVEEGVLADRVGVDVIGIGEHHRADFAVSAPDVVLSAIAARTSNIKLISAVTVLSSDDPIRVYQRFATIDGISSGRAEVSLGRGSFIESFPLFGHDLSDYEDLFNEKLDLFAALRAEDAVTWSGQTRPPLTEQRVFPTTDHEFGLPTWVAVGGTPASVVRAAKYGLGLELAIIGGAPSRFQPFTELFHKALAQFGHGERRIAVHSHGFVAETDDEAADLYWPHYAENMTRIGRERGWPPASRAQFEQEIHHGALHLGSPETVARKIATTVRELGATRFGMKYGAGTLPHEDMMRSIELYGTRVKPLVLELLAED</sequence>
<organism evidence="4 5">
    <name type="scientific">Tessaracoccus rhinocerotis</name>
    <dbReference type="NCBI Taxonomy" id="1689449"/>
    <lineage>
        <taxon>Bacteria</taxon>
        <taxon>Bacillati</taxon>
        <taxon>Actinomycetota</taxon>
        <taxon>Actinomycetes</taxon>
        <taxon>Propionibacteriales</taxon>
        <taxon>Propionibacteriaceae</taxon>
        <taxon>Tessaracoccus</taxon>
    </lineage>
</organism>
<evidence type="ECO:0000256" key="2">
    <source>
        <dbReference type="ARBA" id="ARBA00023033"/>
    </source>
</evidence>
<protein>
    <submittedName>
        <fullName evidence="4">LLM class flavin-dependent oxidoreductase</fullName>
    </submittedName>
</protein>
<evidence type="ECO:0000256" key="1">
    <source>
        <dbReference type="ARBA" id="ARBA00023002"/>
    </source>
</evidence>
<dbReference type="Proteomes" id="UP000317638">
    <property type="component" value="Unassembled WGS sequence"/>
</dbReference>
<dbReference type="InterPro" id="IPR022290">
    <property type="entry name" value="LLM_Atu2307-like"/>
</dbReference>
<feature type="domain" description="Luciferase-like" evidence="3">
    <location>
        <begin position="22"/>
        <end position="315"/>
    </location>
</feature>
<dbReference type="GO" id="GO:0005829">
    <property type="term" value="C:cytosol"/>
    <property type="evidence" value="ECO:0007669"/>
    <property type="project" value="TreeGrafter"/>
</dbReference>
<accession>A0A553K593</accession>
<name>A0A553K593_9ACTN</name>
<dbReference type="GO" id="GO:0016705">
    <property type="term" value="F:oxidoreductase activity, acting on paired donors, with incorporation or reduction of molecular oxygen"/>
    <property type="evidence" value="ECO:0007669"/>
    <property type="project" value="InterPro"/>
</dbReference>
<dbReference type="PANTHER" id="PTHR30137">
    <property type="entry name" value="LUCIFERASE-LIKE MONOOXYGENASE"/>
    <property type="match status" value="1"/>
</dbReference>
<dbReference type="OrthoDB" id="9776438at2"/>
<dbReference type="PANTHER" id="PTHR30137:SF8">
    <property type="entry name" value="BLR5498 PROTEIN"/>
    <property type="match status" value="1"/>
</dbReference>
<dbReference type="RefSeq" id="WP_143936965.1">
    <property type="nucleotide sequence ID" value="NZ_VKKG01000001.1"/>
</dbReference>
<gene>
    <name evidence="4" type="ORF">FOJ82_03085</name>
</gene>
<evidence type="ECO:0000259" key="3">
    <source>
        <dbReference type="Pfam" id="PF00296"/>
    </source>
</evidence>
<evidence type="ECO:0000313" key="4">
    <source>
        <dbReference type="EMBL" id="TRY19878.1"/>
    </source>
</evidence>
<comment type="caution">
    <text evidence="4">The sequence shown here is derived from an EMBL/GenBank/DDBJ whole genome shotgun (WGS) entry which is preliminary data.</text>
</comment>
<dbReference type="EMBL" id="VKKG01000001">
    <property type="protein sequence ID" value="TRY19878.1"/>
    <property type="molecule type" value="Genomic_DNA"/>
</dbReference>
<dbReference type="SUPFAM" id="SSF51679">
    <property type="entry name" value="Bacterial luciferase-like"/>
    <property type="match status" value="1"/>
</dbReference>
<proteinExistence type="predicted"/>
<keyword evidence="2" id="KW-0503">Monooxygenase</keyword>
<keyword evidence="1" id="KW-0560">Oxidoreductase</keyword>
<dbReference type="InterPro" id="IPR036661">
    <property type="entry name" value="Luciferase-like_sf"/>
</dbReference>
<dbReference type="AlphaFoldDB" id="A0A553K593"/>
<dbReference type="Pfam" id="PF00296">
    <property type="entry name" value="Bac_luciferase"/>
    <property type="match status" value="1"/>
</dbReference>
<dbReference type="Gene3D" id="3.20.20.30">
    <property type="entry name" value="Luciferase-like domain"/>
    <property type="match status" value="1"/>
</dbReference>
<keyword evidence="5" id="KW-1185">Reference proteome</keyword>
<dbReference type="NCBIfam" id="TIGR03858">
    <property type="entry name" value="LLM_2I7G"/>
    <property type="match status" value="1"/>
</dbReference>